<dbReference type="EMBL" id="JBHSPR010000001">
    <property type="protein sequence ID" value="MFC6014973.1"/>
    <property type="molecule type" value="Genomic_DNA"/>
</dbReference>
<evidence type="ECO:0000313" key="2">
    <source>
        <dbReference type="EMBL" id="MFC6014973.1"/>
    </source>
</evidence>
<keyword evidence="3" id="KW-1185">Reference proteome</keyword>
<proteinExistence type="predicted"/>
<feature type="region of interest" description="Disordered" evidence="1">
    <location>
        <begin position="185"/>
        <end position="277"/>
    </location>
</feature>
<comment type="caution">
    <text evidence="2">The sequence shown here is derived from an EMBL/GenBank/DDBJ whole genome shotgun (WGS) entry which is preliminary data.</text>
</comment>
<feature type="compositionally biased region" description="Low complexity" evidence="1">
    <location>
        <begin position="198"/>
        <end position="213"/>
    </location>
</feature>
<evidence type="ECO:0008006" key="4">
    <source>
        <dbReference type="Google" id="ProtNLM"/>
    </source>
</evidence>
<accession>A0ABW1K2P0</accession>
<feature type="compositionally biased region" description="Basic and acidic residues" evidence="1">
    <location>
        <begin position="230"/>
        <end position="277"/>
    </location>
</feature>
<name>A0ABW1K2P0_9ACTN</name>
<evidence type="ECO:0000256" key="1">
    <source>
        <dbReference type="SAM" id="MobiDB-lite"/>
    </source>
</evidence>
<protein>
    <recommendedName>
        <fullName evidence="4">Transposase</fullName>
    </recommendedName>
</protein>
<sequence>MAGMPRDLVERLYSAPPDGFVAARAEAARAARAAGDAAGAREIAKLRKPTVAAWLVNLLALRRPDLMAELVELSAALRSAQRELRGPRLRELSAQRRGVVTALVGQARELAQAADPRLAAGKLPLAEVEATLNAALSDVDVAEQARSGRLVRAASYAGFGEVPRPNLRLIVGGPDEAAPDETALDEVAPDEGGGAGPGVTAPGRAGRKGPAAEPGERPAAEPGARVAAEPGERVAAEPGERGAEPKGGGRSERAVRAEESARAARRRALDRALADARTRQERAEAELARATEAERDGAATLAEIETTLADLERRRAAAEREVGRRKLARKTAERGAVAARRRVGDVEAAVEAMAAESGP</sequence>
<dbReference type="RefSeq" id="WP_377416606.1">
    <property type="nucleotide sequence ID" value="NZ_JBHSPR010000001.1"/>
</dbReference>
<gene>
    <name evidence="2" type="ORF">ACFP2T_02015</name>
</gene>
<reference evidence="3" key="1">
    <citation type="journal article" date="2019" name="Int. J. Syst. Evol. Microbiol.">
        <title>The Global Catalogue of Microorganisms (GCM) 10K type strain sequencing project: providing services to taxonomists for standard genome sequencing and annotation.</title>
        <authorList>
            <consortium name="The Broad Institute Genomics Platform"/>
            <consortium name="The Broad Institute Genome Sequencing Center for Infectious Disease"/>
            <person name="Wu L."/>
            <person name="Ma J."/>
        </authorList>
    </citation>
    <scope>NUCLEOTIDE SEQUENCE [LARGE SCALE GENOMIC DNA]</scope>
    <source>
        <strain evidence="3">ZS-35-S2</strain>
    </source>
</reference>
<evidence type="ECO:0000313" key="3">
    <source>
        <dbReference type="Proteomes" id="UP001596203"/>
    </source>
</evidence>
<dbReference type="Proteomes" id="UP001596203">
    <property type="component" value="Unassembled WGS sequence"/>
</dbReference>
<organism evidence="2 3">
    <name type="scientific">Plantactinospora solaniradicis</name>
    <dbReference type="NCBI Taxonomy" id="1723736"/>
    <lineage>
        <taxon>Bacteria</taxon>
        <taxon>Bacillati</taxon>
        <taxon>Actinomycetota</taxon>
        <taxon>Actinomycetes</taxon>
        <taxon>Micromonosporales</taxon>
        <taxon>Micromonosporaceae</taxon>
        <taxon>Plantactinospora</taxon>
    </lineage>
</organism>